<dbReference type="Gene3D" id="3.40.50.300">
    <property type="entry name" value="P-loop containing nucleotide triphosphate hydrolases"/>
    <property type="match status" value="1"/>
</dbReference>
<name>A0A1I4B3V6_9RHOB</name>
<evidence type="ECO:0000256" key="3">
    <source>
        <dbReference type="SAM" id="MobiDB-lite"/>
    </source>
</evidence>
<dbReference type="STRING" id="1280847.SAMN04488036_101794"/>
<feature type="region of interest" description="Disordered" evidence="3">
    <location>
        <begin position="88"/>
        <end position="109"/>
    </location>
</feature>
<keyword evidence="2" id="KW-0802">TPR repeat</keyword>
<evidence type="ECO:0000313" key="5">
    <source>
        <dbReference type="Proteomes" id="UP000198851"/>
    </source>
</evidence>
<dbReference type="Proteomes" id="UP000198851">
    <property type="component" value="Unassembled WGS sequence"/>
</dbReference>
<gene>
    <name evidence="4" type="ORF">SAMN04488036_101794</name>
</gene>
<dbReference type="InterPro" id="IPR019734">
    <property type="entry name" value="TPR_rpt"/>
</dbReference>
<dbReference type="Pfam" id="PF13432">
    <property type="entry name" value="TPR_16"/>
    <property type="match status" value="1"/>
</dbReference>
<sequence>MAPNKIKVADVLRQAHKAEKSGNSGEALALFNQVLEAFPNNPKAKAGQKRLAGQAQSGGFLDGVDWSALDNSAVGQLNLSGVADPLGLQTTPQKTAERGDPFSGLSDLRGRGDPEEAAALWRQGNAAFAKKDFLAAALLFRDAVAKVSERADYWNDLGLALQKLERHQASLIAFQRAFTGADSPAMVYANLATAHAALGDREEAAAFFEDGLRVHPDSADLVSALAVFELSTGRKSDGEKSLRRLVGIAPDNGNAWLQLGLVSKNEQAARDLEALDRALQAKGLNPENRGAALLGRGHLLAATQDYDAAFASFDEGNRILSEMRPFDFQSDVAEMDRTKRLFSEGKVEKLVLPEVVGSASIPIFIVGMPRSGSTLIEQILSSHSKVFGAGEAPWWTSIMREEAGSLDAAEAVTKDQLRGMRSAYLAEMTRIAGGAPFFTDKCLPNFKHIGFIAHAFPEAKIIHMNRDPMAVCWSMFRRNFVGNDFTYSNNLDDLARYYRLYRDMMAFWKGRFGDRIMDISYEAFTESPESGTRELLAKCGLQFEENTLKFYESKRAAKTASMTQVREQVYQGSSDEWRKYAQGLAGLQRALADV</sequence>
<evidence type="ECO:0000256" key="2">
    <source>
        <dbReference type="PROSITE-ProRule" id="PRU00339"/>
    </source>
</evidence>
<organism evidence="4 5">
    <name type="scientific">Shimia haliotis</name>
    <dbReference type="NCBI Taxonomy" id="1280847"/>
    <lineage>
        <taxon>Bacteria</taxon>
        <taxon>Pseudomonadati</taxon>
        <taxon>Pseudomonadota</taxon>
        <taxon>Alphaproteobacteria</taxon>
        <taxon>Rhodobacterales</taxon>
        <taxon>Roseobacteraceae</taxon>
    </lineage>
</organism>
<feature type="repeat" description="TPR" evidence="2">
    <location>
        <begin position="185"/>
        <end position="218"/>
    </location>
</feature>
<dbReference type="AlphaFoldDB" id="A0A1I4B3V6"/>
<evidence type="ECO:0000256" key="1">
    <source>
        <dbReference type="ARBA" id="ARBA00022679"/>
    </source>
</evidence>
<dbReference type="RefSeq" id="WP_093320491.1">
    <property type="nucleotide sequence ID" value="NZ_FOSZ01000001.1"/>
</dbReference>
<dbReference type="Pfam" id="PF13469">
    <property type="entry name" value="Sulfotransfer_3"/>
    <property type="match status" value="1"/>
</dbReference>
<dbReference type="PROSITE" id="PS50005">
    <property type="entry name" value="TPR"/>
    <property type="match status" value="1"/>
</dbReference>
<accession>A0A1I4B3V6</accession>
<dbReference type="SMART" id="SM00028">
    <property type="entry name" value="TPR"/>
    <property type="match status" value="6"/>
</dbReference>
<proteinExistence type="predicted"/>
<protein>
    <submittedName>
        <fullName evidence="4">TPR repeat-containing protein</fullName>
    </submittedName>
</protein>
<dbReference type="SUPFAM" id="SSF48452">
    <property type="entry name" value="TPR-like"/>
    <property type="match status" value="1"/>
</dbReference>
<dbReference type="InterPro" id="IPR011990">
    <property type="entry name" value="TPR-like_helical_dom_sf"/>
</dbReference>
<dbReference type="Pfam" id="PF14559">
    <property type="entry name" value="TPR_19"/>
    <property type="match status" value="1"/>
</dbReference>
<reference evidence="5" key="1">
    <citation type="submission" date="2016-10" db="EMBL/GenBank/DDBJ databases">
        <authorList>
            <person name="Varghese N."/>
            <person name="Submissions S."/>
        </authorList>
    </citation>
    <scope>NUCLEOTIDE SEQUENCE [LARGE SCALE GENOMIC DNA]</scope>
    <source>
        <strain evidence="5">DSM 28453</strain>
    </source>
</reference>
<keyword evidence="1" id="KW-0808">Transferase</keyword>
<dbReference type="OrthoDB" id="9800698at2"/>
<dbReference type="PANTHER" id="PTHR12788:SF10">
    <property type="entry name" value="PROTEIN-TYROSINE SULFOTRANSFERASE"/>
    <property type="match status" value="1"/>
</dbReference>
<dbReference type="EMBL" id="FOSZ01000001">
    <property type="protein sequence ID" value="SFK63538.1"/>
    <property type="molecule type" value="Genomic_DNA"/>
</dbReference>
<dbReference type="PANTHER" id="PTHR12788">
    <property type="entry name" value="PROTEIN-TYROSINE SULFOTRANSFERASE 2"/>
    <property type="match status" value="1"/>
</dbReference>
<dbReference type="InterPro" id="IPR026634">
    <property type="entry name" value="TPST-like"/>
</dbReference>
<dbReference type="GO" id="GO:0008476">
    <property type="term" value="F:protein-tyrosine sulfotransferase activity"/>
    <property type="evidence" value="ECO:0007669"/>
    <property type="project" value="InterPro"/>
</dbReference>
<keyword evidence="5" id="KW-1185">Reference proteome</keyword>
<dbReference type="InterPro" id="IPR027417">
    <property type="entry name" value="P-loop_NTPase"/>
</dbReference>
<dbReference type="Gene3D" id="1.25.40.10">
    <property type="entry name" value="Tetratricopeptide repeat domain"/>
    <property type="match status" value="2"/>
</dbReference>
<dbReference type="SUPFAM" id="SSF52540">
    <property type="entry name" value="P-loop containing nucleoside triphosphate hydrolases"/>
    <property type="match status" value="1"/>
</dbReference>
<evidence type="ECO:0000313" key="4">
    <source>
        <dbReference type="EMBL" id="SFK63538.1"/>
    </source>
</evidence>